<reference evidence="2" key="1">
    <citation type="journal article" date="2020" name="Nature">
        <title>Giant virus diversity and host interactions through global metagenomics.</title>
        <authorList>
            <person name="Schulz F."/>
            <person name="Roux S."/>
            <person name="Paez-Espino D."/>
            <person name="Jungbluth S."/>
            <person name="Walsh D.A."/>
            <person name="Denef V.J."/>
            <person name="McMahon K.D."/>
            <person name="Konstantinidis K.T."/>
            <person name="Eloe-Fadrosh E.A."/>
            <person name="Kyrpides N.C."/>
            <person name="Woyke T."/>
        </authorList>
    </citation>
    <scope>NUCLEOTIDE SEQUENCE</scope>
    <source>
        <strain evidence="2">GVMAG-M-3300023179-33</strain>
    </source>
</reference>
<dbReference type="Gene3D" id="3.40.50.12080">
    <property type="match status" value="2"/>
</dbReference>
<evidence type="ECO:0000259" key="1">
    <source>
        <dbReference type="Pfam" id="PF18588"/>
    </source>
</evidence>
<organism evidence="2">
    <name type="scientific">viral metagenome</name>
    <dbReference type="NCBI Taxonomy" id="1070528"/>
    <lineage>
        <taxon>unclassified sequences</taxon>
        <taxon>metagenomes</taxon>
        <taxon>organismal metagenomes</taxon>
    </lineage>
</organism>
<protein>
    <recommendedName>
        <fullName evidence="1">Polysaccharide biosynthesis enzyme WcbI domain-containing protein</fullName>
    </recommendedName>
</protein>
<dbReference type="EMBL" id="MN739827">
    <property type="protein sequence ID" value="QHT27713.1"/>
    <property type="molecule type" value="Genomic_DNA"/>
</dbReference>
<dbReference type="Pfam" id="PF18588">
    <property type="entry name" value="WcbI"/>
    <property type="match status" value="1"/>
</dbReference>
<dbReference type="InterPro" id="IPR041307">
    <property type="entry name" value="WcbI"/>
</dbReference>
<feature type="domain" description="Polysaccharide biosynthesis enzyme WcbI" evidence="1">
    <location>
        <begin position="4"/>
        <end position="219"/>
    </location>
</feature>
<proteinExistence type="predicted"/>
<sequence length="278" mass="33215">MINILFYGNCQTFAVQHTLSLSSDHYNIQHVPCWTTDTDKEKFTEIVKNSDIIITQPINDNYRDLDYLSTSYIINNKKTDCKTIIFDSCYFDFYYFDLTYKNKDNNLLREPIDYHYNNMIECYNNNLPIEYYIENYANNYNLKSSEELEIIANESLNELNKRYQENKNKYNGENINIISTEDFIKNNYKNKLLFYSMNHPTKYVTQYICEEIINILNIPNTINYEIDLLPDPKCIIYKCIQKNVNFDINNHPPLTLNKTNIHDISQLYYDTYKKIGTI</sequence>
<name>A0A6C0EH21_9ZZZZ</name>
<evidence type="ECO:0000313" key="2">
    <source>
        <dbReference type="EMBL" id="QHT27713.1"/>
    </source>
</evidence>
<accession>A0A6C0EH21</accession>
<dbReference type="AlphaFoldDB" id="A0A6C0EH21"/>